<evidence type="ECO:0000256" key="1">
    <source>
        <dbReference type="ARBA" id="ARBA00022980"/>
    </source>
</evidence>
<dbReference type="InterPro" id="IPR001976">
    <property type="entry name" value="Ribosomal_eS24"/>
</dbReference>
<dbReference type="GO" id="GO:0005840">
    <property type="term" value="C:ribosome"/>
    <property type="evidence" value="ECO:0007669"/>
    <property type="project" value="UniProtKB-KW"/>
</dbReference>
<dbReference type="SUPFAM" id="SSF54189">
    <property type="entry name" value="Ribosomal proteins S24e, L23 and L15e"/>
    <property type="match status" value="1"/>
</dbReference>
<keyword evidence="1 3" id="KW-0689">Ribosomal protein</keyword>
<dbReference type="AlphaFoldDB" id="A0A811T5P5"/>
<evidence type="ECO:0000313" key="4">
    <source>
        <dbReference type="EMBL" id="CAD6490982.1"/>
    </source>
</evidence>
<dbReference type="PANTHER" id="PTHR10496">
    <property type="entry name" value="40S RIBOSOMAL PROTEIN S24"/>
    <property type="match status" value="1"/>
</dbReference>
<protein>
    <recommendedName>
        <fullName evidence="3">Small ribosomal subunit protein eS24</fullName>
    </recommendedName>
</protein>
<dbReference type="GO" id="GO:0003735">
    <property type="term" value="F:structural constituent of ribosome"/>
    <property type="evidence" value="ECO:0007669"/>
    <property type="project" value="InterPro"/>
</dbReference>
<dbReference type="GO" id="GO:1990904">
    <property type="term" value="C:ribonucleoprotein complex"/>
    <property type="evidence" value="ECO:0007669"/>
    <property type="project" value="UniProtKB-KW"/>
</dbReference>
<dbReference type="HAMAP" id="MF_00545">
    <property type="entry name" value="Ribosomal_eS24"/>
    <property type="match status" value="1"/>
</dbReference>
<name>A0A811T5P5_9EURY</name>
<evidence type="ECO:0000313" key="5">
    <source>
        <dbReference type="Proteomes" id="UP000603056"/>
    </source>
</evidence>
<keyword evidence="2 3" id="KW-0687">Ribonucleoprotein</keyword>
<accession>A0A811T5P5</accession>
<dbReference type="GO" id="GO:0006412">
    <property type="term" value="P:translation"/>
    <property type="evidence" value="ECO:0007669"/>
    <property type="project" value="UniProtKB-UniRule"/>
</dbReference>
<dbReference type="Gene3D" id="3.30.70.330">
    <property type="match status" value="1"/>
</dbReference>
<sequence length="99" mass="11279">MELEVIQDHTNSLLDRRELVIKASSMSTTPTRRMMKEKIASKYGASLDTVVVEKIKTEFGKQEIIASARIYTDAAKAAEIENAYMLNRDAKKKKDEKEK</sequence>
<dbReference type="EMBL" id="CAJHIP010000001">
    <property type="protein sequence ID" value="CAD6490982.1"/>
    <property type="molecule type" value="Genomic_DNA"/>
</dbReference>
<gene>
    <name evidence="3" type="primary">rps24e</name>
    <name evidence="4" type="ORF">FFODKBPE_00062</name>
</gene>
<comment type="similarity">
    <text evidence="3">Belongs to the eukaryotic ribosomal protein eS24 family.</text>
</comment>
<dbReference type="InterPro" id="IPR012677">
    <property type="entry name" value="Nucleotide-bd_a/b_plait_sf"/>
</dbReference>
<dbReference type="Pfam" id="PF01282">
    <property type="entry name" value="Ribosomal_S24e"/>
    <property type="match status" value="1"/>
</dbReference>
<evidence type="ECO:0000256" key="2">
    <source>
        <dbReference type="ARBA" id="ARBA00023274"/>
    </source>
</evidence>
<dbReference type="InterPro" id="IPR012678">
    <property type="entry name" value="Ribosomal_uL23/eL15/eS24_sf"/>
</dbReference>
<dbReference type="Proteomes" id="UP000603056">
    <property type="component" value="Unassembled WGS sequence"/>
</dbReference>
<proteinExistence type="inferred from homology"/>
<comment type="caution">
    <text evidence="4">The sequence shown here is derived from an EMBL/GenBank/DDBJ whole genome shotgun (WGS) entry which is preliminary data.</text>
</comment>
<reference evidence="4" key="1">
    <citation type="submission" date="2020-10" db="EMBL/GenBank/DDBJ databases">
        <authorList>
            <person name="Hahn C.J."/>
            <person name="Laso-Perez R."/>
            <person name="Vulcano F."/>
            <person name="Vaziourakis K.-M."/>
            <person name="Stokke R."/>
            <person name="Steen I.H."/>
            <person name="Teske A."/>
            <person name="Boetius A."/>
            <person name="Liebeke M."/>
            <person name="Amann R."/>
            <person name="Knittel K."/>
        </authorList>
    </citation>
    <scope>NUCLEOTIDE SEQUENCE</scope>
    <source>
        <strain evidence="4">Gfbio:e3339647-f889-4370-9287-4fb5cb688e4c:AG394J04_GoMArc1</strain>
    </source>
</reference>
<organism evidence="4 5">
    <name type="scientific">Candidatus Argoarchaeum ethanivorans</name>
    <dbReference type="NCBI Taxonomy" id="2608793"/>
    <lineage>
        <taxon>Archaea</taxon>
        <taxon>Methanobacteriati</taxon>
        <taxon>Methanobacteriota</taxon>
        <taxon>Stenosarchaea group</taxon>
        <taxon>Methanomicrobia</taxon>
        <taxon>Methanosarcinales</taxon>
        <taxon>Methanosarcinales incertae sedis</taxon>
        <taxon>GOM Arc I cluster</taxon>
        <taxon>Candidatus Argoarchaeum</taxon>
    </lineage>
</organism>
<evidence type="ECO:0000256" key="3">
    <source>
        <dbReference type="HAMAP-Rule" id="MF_00545"/>
    </source>
</evidence>